<organism evidence="1 2">
    <name type="scientific">Ricinus communis</name>
    <name type="common">Castor bean</name>
    <dbReference type="NCBI Taxonomy" id="3988"/>
    <lineage>
        <taxon>Eukaryota</taxon>
        <taxon>Viridiplantae</taxon>
        <taxon>Streptophyta</taxon>
        <taxon>Embryophyta</taxon>
        <taxon>Tracheophyta</taxon>
        <taxon>Spermatophyta</taxon>
        <taxon>Magnoliopsida</taxon>
        <taxon>eudicotyledons</taxon>
        <taxon>Gunneridae</taxon>
        <taxon>Pentapetalae</taxon>
        <taxon>rosids</taxon>
        <taxon>fabids</taxon>
        <taxon>Malpighiales</taxon>
        <taxon>Euphorbiaceae</taxon>
        <taxon>Acalyphoideae</taxon>
        <taxon>Acalypheae</taxon>
        <taxon>Ricinus</taxon>
    </lineage>
</organism>
<accession>B9T5K6</accession>
<name>B9T5K6_RICCO</name>
<dbReference type="EMBL" id="EQ974534">
    <property type="protein sequence ID" value="EEF28855.1"/>
    <property type="molecule type" value="Genomic_DNA"/>
</dbReference>
<evidence type="ECO:0000313" key="1">
    <source>
        <dbReference type="EMBL" id="EEF28855.1"/>
    </source>
</evidence>
<dbReference type="AlphaFoldDB" id="B9T5K6"/>
<gene>
    <name evidence="1" type="ORF">RCOM_1008150</name>
</gene>
<dbReference type="Proteomes" id="UP000008311">
    <property type="component" value="Unassembled WGS sequence"/>
</dbReference>
<keyword evidence="2" id="KW-1185">Reference proteome</keyword>
<proteinExistence type="predicted"/>
<sequence>MAPCPATLLLARVSRMALSSCPFSWELPRLAWLSRVARNLAAALACCVCLPQGSSAARSVLLLLAPAGLFRLTLFFF</sequence>
<evidence type="ECO:0000313" key="2">
    <source>
        <dbReference type="Proteomes" id="UP000008311"/>
    </source>
</evidence>
<protein>
    <submittedName>
        <fullName evidence="1">Uncharacterized protein</fullName>
    </submittedName>
</protein>
<reference evidence="2" key="1">
    <citation type="journal article" date="2010" name="Nat. Biotechnol.">
        <title>Draft genome sequence of the oilseed species Ricinus communis.</title>
        <authorList>
            <person name="Chan A.P."/>
            <person name="Crabtree J."/>
            <person name="Zhao Q."/>
            <person name="Lorenzi H."/>
            <person name="Orvis J."/>
            <person name="Puiu D."/>
            <person name="Melake-Berhan A."/>
            <person name="Jones K.M."/>
            <person name="Redman J."/>
            <person name="Chen G."/>
            <person name="Cahoon E.B."/>
            <person name="Gedil M."/>
            <person name="Stanke M."/>
            <person name="Haas B.J."/>
            <person name="Wortman J.R."/>
            <person name="Fraser-Liggett C.M."/>
            <person name="Ravel J."/>
            <person name="Rabinowicz P.D."/>
        </authorList>
    </citation>
    <scope>NUCLEOTIDE SEQUENCE [LARGE SCALE GENOMIC DNA]</scope>
    <source>
        <strain evidence="2">cv. Hale</strain>
    </source>
</reference>
<dbReference type="InParanoid" id="B9T5K6"/>